<feature type="compositionally biased region" description="Polar residues" evidence="1">
    <location>
        <begin position="18"/>
        <end position="31"/>
    </location>
</feature>
<evidence type="ECO:0000313" key="3">
    <source>
        <dbReference type="Proteomes" id="UP001152798"/>
    </source>
</evidence>
<evidence type="ECO:0000256" key="1">
    <source>
        <dbReference type="SAM" id="MobiDB-lite"/>
    </source>
</evidence>
<feature type="region of interest" description="Disordered" evidence="1">
    <location>
        <begin position="18"/>
        <end position="106"/>
    </location>
</feature>
<reference evidence="2" key="1">
    <citation type="submission" date="2022-01" db="EMBL/GenBank/DDBJ databases">
        <authorList>
            <person name="King R."/>
        </authorList>
    </citation>
    <scope>NUCLEOTIDE SEQUENCE</scope>
</reference>
<sequence length="106" mass="12009">MYMHCRRILQEFSEYSQLQGVTSRRASSDSISYPVPERSKSKKKTKRPNLRPKIMPRSRVPPHLCPAPTRPPQPSCCPFKVPPPSDGKCPGPCSRSKIGRNEDEMS</sequence>
<feature type="compositionally biased region" description="Pro residues" evidence="1">
    <location>
        <begin position="63"/>
        <end position="85"/>
    </location>
</feature>
<organism evidence="2 3">
    <name type="scientific">Nezara viridula</name>
    <name type="common">Southern green stink bug</name>
    <name type="synonym">Cimex viridulus</name>
    <dbReference type="NCBI Taxonomy" id="85310"/>
    <lineage>
        <taxon>Eukaryota</taxon>
        <taxon>Metazoa</taxon>
        <taxon>Ecdysozoa</taxon>
        <taxon>Arthropoda</taxon>
        <taxon>Hexapoda</taxon>
        <taxon>Insecta</taxon>
        <taxon>Pterygota</taxon>
        <taxon>Neoptera</taxon>
        <taxon>Paraneoptera</taxon>
        <taxon>Hemiptera</taxon>
        <taxon>Heteroptera</taxon>
        <taxon>Panheteroptera</taxon>
        <taxon>Pentatomomorpha</taxon>
        <taxon>Pentatomoidea</taxon>
        <taxon>Pentatomidae</taxon>
        <taxon>Pentatominae</taxon>
        <taxon>Nezara</taxon>
    </lineage>
</organism>
<proteinExistence type="predicted"/>
<dbReference type="EMBL" id="OV725077">
    <property type="protein sequence ID" value="CAH1392333.1"/>
    <property type="molecule type" value="Genomic_DNA"/>
</dbReference>
<evidence type="ECO:0000313" key="2">
    <source>
        <dbReference type="EMBL" id="CAH1392333.1"/>
    </source>
</evidence>
<accession>A0A9P0E9F8</accession>
<dbReference type="Proteomes" id="UP001152798">
    <property type="component" value="Chromosome 1"/>
</dbReference>
<feature type="compositionally biased region" description="Basic residues" evidence="1">
    <location>
        <begin position="40"/>
        <end position="56"/>
    </location>
</feature>
<dbReference type="AlphaFoldDB" id="A0A9P0E9F8"/>
<gene>
    <name evidence="2" type="ORF">NEZAVI_LOCUS3177</name>
</gene>
<keyword evidence="3" id="KW-1185">Reference proteome</keyword>
<protein>
    <submittedName>
        <fullName evidence="2">Uncharacterized protein</fullName>
    </submittedName>
</protein>
<name>A0A9P0E9F8_NEZVI</name>